<reference evidence="1 2" key="1">
    <citation type="journal article" date="2013" name="Genome Announc.">
        <title>Draft Genome Sequence of Strain JLT2015T, Belonging to the Family Sphingomonadaceae of the Alphaproteobacteria.</title>
        <authorList>
            <person name="Tang K."/>
            <person name="Liu K."/>
            <person name="Li S."/>
            <person name="Jiao N."/>
        </authorList>
    </citation>
    <scope>NUCLEOTIDE SEQUENCE [LARGE SCALE GENOMIC DNA]</scope>
    <source>
        <strain evidence="1 2">JLT2015</strain>
    </source>
</reference>
<name>M2TL76_9SPHN</name>
<dbReference type="Pfam" id="PF19135">
    <property type="entry name" value="DUF5818"/>
    <property type="match status" value="1"/>
</dbReference>
<gene>
    <name evidence="1" type="ORF">C725_2127</name>
</gene>
<keyword evidence="2" id="KW-1185">Reference proteome</keyword>
<sequence>MHGDKNPDAVRFDATGTLKRDGAQFELLRNDSGSRVRLILPRTPIDLVEKTVRVTGWEVEPGLVDADGVAPA</sequence>
<protein>
    <submittedName>
        <fullName evidence="1">Uncharacterized protein</fullName>
    </submittedName>
</protein>
<dbReference type="EMBL" id="AMRV01000007">
    <property type="protein sequence ID" value="EMD82406.1"/>
    <property type="molecule type" value="Genomic_DNA"/>
</dbReference>
<comment type="caution">
    <text evidence="1">The sequence shown here is derived from an EMBL/GenBank/DDBJ whole genome shotgun (WGS) entry which is preliminary data.</text>
</comment>
<evidence type="ECO:0000313" key="1">
    <source>
        <dbReference type="EMBL" id="EMD82406.1"/>
    </source>
</evidence>
<organism evidence="1 2">
    <name type="scientific">Pacificimonas flava</name>
    <dbReference type="NCBI Taxonomy" id="1234595"/>
    <lineage>
        <taxon>Bacteria</taxon>
        <taxon>Pseudomonadati</taxon>
        <taxon>Pseudomonadota</taxon>
        <taxon>Alphaproteobacteria</taxon>
        <taxon>Sphingomonadales</taxon>
        <taxon>Sphingosinicellaceae</taxon>
        <taxon>Pacificimonas</taxon>
    </lineage>
</organism>
<accession>M2TL76</accession>
<dbReference type="Proteomes" id="UP000011717">
    <property type="component" value="Unassembled WGS sequence"/>
</dbReference>
<dbReference type="InterPro" id="IPR043856">
    <property type="entry name" value="DUF5818"/>
</dbReference>
<dbReference type="AlphaFoldDB" id="M2TL76"/>
<proteinExistence type="predicted"/>
<evidence type="ECO:0000313" key="2">
    <source>
        <dbReference type="Proteomes" id="UP000011717"/>
    </source>
</evidence>